<dbReference type="InterPro" id="IPR049945">
    <property type="entry name" value="AAA_22"/>
</dbReference>
<accession>A0A7X5RM18</accession>
<reference evidence="2 3" key="1">
    <citation type="submission" date="2020-01" db="EMBL/GenBank/DDBJ databases">
        <authorList>
            <person name="Chen J."/>
            <person name="Zhu S."/>
            <person name="Yang J."/>
        </authorList>
    </citation>
    <scope>NUCLEOTIDE SEQUENCE [LARGE SCALE GENOMIC DNA]</scope>
    <source>
        <strain evidence="2 3">345S023</strain>
    </source>
</reference>
<name>A0A7X5RM18_9ALTE</name>
<keyword evidence="3" id="KW-1185">Reference proteome</keyword>
<dbReference type="EMBL" id="JAAAWN010000023">
    <property type="protein sequence ID" value="NDV92507.1"/>
    <property type="molecule type" value="Genomic_DNA"/>
</dbReference>
<comment type="caution">
    <text evidence="2">The sequence shown here is derived from an EMBL/GenBank/DDBJ whole genome shotgun (WGS) entry which is preliminary data.</text>
</comment>
<sequence length="535" mass="61209">MKTPYVAVTANYIDPGLEEYRGNPLIEALPKIYEDDLVLAKTLASRPTHSEGDLKLHPKLRMHALGRLLDGDFFHPLPNHLNLEKKLSLMIRSGYVKRNPAKHHDKQLMQENYLKSQGKEERIQVFPTTDRSVQSTTLIGCSGSGKTTAVRKVLSTYAQLIEHPDYNMHQQLVYVVVECPYNGDLASLCKNFFLSIDEVLNTKYHRLYGYEIRVGEKTLLQAMKQIVIDHSLGLLVIDEIQHLQDTKDKRDELLNFFTELTNTIGVPVLIVGTPKASGISKDLRGARREIGFGSMNWGISKTESDMKQWRSFAMRLWRFQWVKKRTQTPDSDLLEHLFVLSQGIIDITLKLFVIAQIRAIVTKAEEITIPLLDTVYAEEMKSVHPMLDALRSGNEKEILKYSDLLIPTVDIEDVVKNMPQYVEELDISEQREPEENGLKSLLELFKLDYKEHVSGIALLKDEYPDIDNVSLVRKLIAEVDASKLSLKSVQKKEQKPKTNVVPYGKWSKLDHDDLRYIRSQSNTESEMHSNLVKAD</sequence>
<dbReference type="SUPFAM" id="SSF52540">
    <property type="entry name" value="P-loop containing nucleoside triphosphate hydrolases"/>
    <property type="match status" value="1"/>
</dbReference>
<protein>
    <submittedName>
        <fullName evidence="2">AAA family ATPase</fullName>
    </submittedName>
</protein>
<evidence type="ECO:0000313" key="3">
    <source>
        <dbReference type="Proteomes" id="UP000470213"/>
    </source>
</evidence>
<dbReference type="GO" id="GO:0016887">
    <property type="term" value="F:ATP hydrolysis activity"/>
    <property type="evidence" value="ECO:0007669"/>
    <property type="project" value="InterPro"/>
</dbReference>
<dbReference type="Gene3D" id="6.10.20.30">
    <property type="match status" value="1"/>
</dbReference>
<organism evidence="2 3">
    <name type="scientific">Alteromonas profundi</name>
    <dbReference type="NCBI Taxonomy" id="2696062"/>
    <lineage>
        <taxon>Bacteria</taxon>
        <taxon>Pseudomonadati</taxon>
        <taxon>Pseudomonadota</taxon>
        <taxon>Gammaproteobacteria</taxon>
        <taxon>Alteromonadales</taxon>
        <taxon>Alteromonadaceae</taxon>
        <taxon>Alteromonas/Salinimonas group</taxon>
        <taxon>Alteromonas</taxon>
    </lineage>
</organism>
<dbReference type="AlphaFoldDB" id="A0A7X5RM18"/>
<evidence type="ECO:0000313" key="2">
    <source>
        <dbReference type="EMBL" id="NDV92507.1"/>
    </source>
</evidence>
<gene>
    <name evidence="2" type="ORF">GTH32_15120</name>
</gene>
<dbReference type="RefSeq" id="WP_163087281.1">
    <property type="nucleotide sequence ID" value="NZ_JAAAWN010000023.1"/>
</dbReference>
<dbReference type="Gene3D" id="3.40.50.300">
    <property type="entry name" value="P-loop containing nucleotide triphosphate hydrolases"/>
    <property type="match status" value="1"/>
</dbReference>
<dbReference type="SMART" id="SM00382">
    <property type="entry name" value="AAA"/>
    <property type="match status" value="1"/>
</dbReference>
<proteinExistence type="predicted"/>
<feature type="domain" description="AAA+ ATPase" evidence="1">
    <location>
        <begin position="132"/>
        <end position="296"/>
    </location>
</feature>
<dbReference type="Proteomes" id="UP000470213">
    <property type="component" value="Unassembled WGS sequence"/>
</dbReference>
<dbReference type="Pfam" id="PF13401">
    <property type="entry name" value="AAA_22"/>
    <property type="match status" value="1"/>
</dbReference>
<dbReference type="InterPro" id="IPR027417">
    <property type="entry name" value="P-loop_NTPase"/>
</dbReference>
<dbReference type="InterPro" id="IPR003593">
    <property type="entry name" value="AAA+_ATPase"/>
</dbReference>
<evidence type="ECO:0000259" key="1">
    <source>
        <dbReference type="SMART" id="SM00382"/>
    </source>
</evidence>